<accession>A0A1Y1HME9</accession>
<evidence type="ECO:0000259" key="7">
    <source>
        <dbReference type="SMART" id="SM01332"/>
    </source>
</evidence>
<feature type="domain" description="Cyclin-like" evidence="6">
    <location>
        <begin position="72"/>
        <end position="157"/>
    </location>
</feature>
<dbReference type="AlphaFoldDB" id="A0A1Y1HME9"/>
<organism evidence="8 9">
    <name type="scientific">Klebsormidium nitens</name>
    <name type="common">Green alga</name>
    <name type="synonym">Ulothrix nitens</name>
    <dbReference type="NCBI Taxonomy" id="105231"/>
    <lineage>
        <taxon>Eukaryota</taxon>
        <taxon>Viridiplantae</taxon>
        <taxon>Streptophyta</taxon>
        <taxon>Klebsormidiophyceae</taxon>
        <taxon>Klebsormidiales</taxon>
        <taxon>Klebsormidiaceae</taxon>
        <taxon>Klebsormidium</taxon>
    </lineage>
</organism>
<dbReference type="STRING" id="105231.A0A1Y1HME9"/>
<dbReference type="SUPFAM" id="SSF47954">
    <property type="entry name" value="Cyclin-like"/>
    <property type="match status" value="2"/>
</dbReference>
<dbReference type="Proteomes" id="UP000054558">
    <property type="component" value="Unassembled WGS sequence"/>
</dbReference>
<evidence type="ECO:0000259" key="6">
    <source>
        <dbReference type="SMART" id="SM00385"/>
    </source>
</evidence>
<keyword evidence="2 4" id="KW-0195">Cyclin</keyword>
<dbReference type="Gene3D" id="1.10.472.10">
    <property type="entry name" value="Cyclin-like"/>
    <property type="match status" value="2"/>
</dbReference>
<dbReference type="CDD" id="cd20529">
    <property type="entry name" value="CYCLIN_CCNJ-like_rpt2"/>
    <property type="match status" value="1"/>
</dbReference>
<evidence type="ECO:0000256" key="4">
    <source>
        <dbReference type="RuleBase" id="RU000383"/>
    </source>
</evidence>
<name>A0A1Y1HME9_KLENI</name>
<dbReference type="OrthoDB" id="306099at2759"/>
<keyword evidence="9" id="KW-1185">Reference proteome</keyword>
<feature type="domain" description="Cyclin C-terminal" evidence="7">
    <location>
        <begin position="166"/>
        <end position="293"/>
    </location>
</feature>
<keyword evidence="3" id="KW-0131">Cell cycle</keyword>
<dbReference type="GO" id="GO:0000082">
    <property type="term" value="P:G1/S transition of mitotic cell cycle"/>
    <property type="evidence" value="ECO:0000318"/>
    <property type="project" value="GO_Central"/>
</dbReference>
<dbReference type="InterPro" id="IPR036915">
    <property type="entry name" value="Cyclin-like_sf"/>
</dbReference>
<sequence length="313" mass="34549">MEVSECSSLQGTSARMSSPRARKVSNLLAGDDTIPCSTSGVEGDHQLLRRFEATLDLRPSAFYLKRRAMLLSWLLELQGELGFGSTTVHSCVLMMDRFASSVNVPESLLQLLLAACLYIAVKIEDEERPMSLATLSDLTSDTFSPTMISQMESKVLSALGWKLAPATTARFLDIFLEGYEKMWATGCAEEADFLFMRDRLGKLADLCILDPHLLQFRPSLLAATLLYMGHSRIVCPNGPWSSALVTLTGYIEQDLAVCYSSLQRLWMKSTILTPQGRIDTKSMDTGVSPRTPLEAAEALDSCSESGDDTNTWY</sequence>
<dbReference type="OMA" id="QMCAPYV"/>
<dbReference type="GO" id="GO:0051301">
    <property type="term" value="P:cell division"/>
    <property type="evidence" value="ECO:0007669"/>
    <property type="project" value="UniProtKB-KW"/>
</dbReference>
<reference evidence="8 9" key="1">
    <citation type="journal article" date="2014" name="Nat. Commun.">
        <title>Klebsormidium flaccidum genome reveals primary factors for plant terrestrial adaptation.</title>
        <authorList>
            <person name="Hori K."/>
            <person name="Maruyama F."/>
            <person name="Fujisawa T."/>
            <person name="Togashi T."/>
            <person name="Yamamoto N."/>
            <person name="Seo M."/>
            <person name="Sato S."/>
            <person name="Yamada T."/>
            <person name="Mori H."/>
            <person name="Tajima N."/>
            <person name="Moriyama T."/>
            <person name="Ikeuchi M."/>
            <person name="Watanabe M."/>
            <person name="Wada H."/>
            <person name="Kobayashi K."/>
            <person name="Saito M."/>
            <person name="Masuda T."/>
            <person name="Sasaki-Sekimoto Y."/>
            <person name="Mashiguchi K."/>
            <person name="Awai K."/>
            <person name="Shimojima M."/>
            <person name="Masuda S."/>
            <person name="Iwai M."/>
            <person name="Nobusawa T."/>
            <person name="Narise T."/>
            <person name="Kondo S."/>
            <person name="Saito H."/>
            <person name="Sato R."/>
            <person name="Murakawa M."/>
            <person name="Ihara Y."/>
            <person name="Oshima-Yamada Y."/>
            <person name="Ohtaka K."/>
            <person name="Satoh M."/>
            <person name="Sonobe K."/>
            <person name="Ishii M."/>
            <person name="Ohtani R."/>
            <person name="Kanamori-Sato M."/>
            <person name="Honoki R."/>
            <person name="Miyazaki D."/>
            <person name="Mochizuki H."/>
            <person name="Umetsu J."/>
            <person name="Higashi K."/>
            <person name="Shibata D."/>
            <person name="Kamiya Y."/>
            <person name="Sato N."/>
            <person name="Nakamura Y."/>
            <person name="Tabata S."/>
            <person name="Ida S."/>
            <person name="Kurokawa K."/>
            <person name="Ohta H."/>
        </authorList>
    </citation>
    <scope>NUCLEOTIDE SEQUENCE [LARGE SCALE GENOMIC DNA]</scope>
    <source>
        <strain evidence="8 9">NIES-2285</strain>
    </source>
</reference>
<gene>
    <name evidence="8" type="ORF">KFL_000380280</name>
</gene>
<feature type="compositionally biased region" description="Polar residues" evidence="5">
    <location>
        <begin position="1"/>
        <end position="16"/>
    </location>
</feature>
<dbReference type="Pfam" id="PF02984">
    <property type="entry name" value="Cyclin_C"/>
    <property type="match status" value="1"/>
</dbReference>
<dbReference type="PANTHER" id="PTHR10177">
    <property type="entry name" value="CYCLINS"/>
    <property type="match status" value="1"/>
</dbReference>
<dbReference type="PROSITE" id="PS00292">
    <property type="entry name" value="CYCLINS"/>
    <property type="match status" value="1"/>
</dbReference>
<dbReference type="InterPro" id="IPR039361">
    <property type="entry name" value="Cyclin"/>
</dbReference>
<dbReference type="InterPro" id="IPR048258">
    <property type="entry name" value="Cyclins_cyclin-box"/>
</dbReference>
<comment type="similarity">
    <text evidence="4">Belongs to the cyclin family.</text>
</comment>
<dbReference type="FunFam" id="1.10.472.10:FF:000010">
    <property type="entry name" value="G1/S-specific cyclin Cln1"/>
    <property type="match status" value="1"/>
</dbReference>
<keyword evidence="1" id="KW-0132">Cell division</keyword>
<evidence type="ECO:0000256" key="3">
    <source>
        <dbReference type="ARBA" id="ARBA00023306"/>
    </source>
</evidence>
<dbReference type="InterPro" id="IPR004367">
    <property type="entry name" value="Cyclin_C-dom"/>
</dbReference>
<dbReference type="GO" id="GO:0016538">
    <property type="term" value="F:cyclin-dependent protein serine/threonine kinase regulator activity"/>
    <property type="evidence" value="ECO:0000318"/>
    <property type="project" value="GO_Central"/>
</dbReference>
<dbReference type="SMART" id="SM00385">
    <property type="entry name" value="CYCLIN"/>
    <property type="match status" value="1"/>
</dbReference>
<dbReference type="InterPro" id="IPR013763">
    <property type="entry name" value="Cyclin-like_dom"/>
</dbReference>
<dbReference type="GO" id="GO:0005634">
    <property type="term" value="C:nucleus"/>
    <property type="evidence" value="ECO:0000318"/>
    <property type="project" value="GO_Central"/>
</dbReference>
<protein>
    <submittedName>
        <fullName evidence="8">G2/Mitotic-specific cyclin A</fullName>
    </submittedName>
</protein>
<dbReference type="GO" id="GO:0000307">
    <property type="term" value="C:cyclin-dependent protein kinase holoenzyme complex"/>
    <property type="evidence" value="ECO:0000318"/>
    <property type="project" value="GO_Central"/>
</dbReference>
<proteinExistence type="inferred from homology"/>
<dbReference type="InterPro" id="IPR006671">
    <property type="entry name" value="Cyclin_N"/>
</dbReference>
<dbReference type="GO" id="GO:0005737">
    <property type="term" value="C:cytoplasm"/>
    <property type="evidence" value="ECO:0000318"/>
    <property type="project" value="GO_Central"/>
</dbReference>
<dbReference type="Pfam" id="PF00134">
    <property type="entry name" value="Cyclin_N"/>
    <property type="match status" value="1"/>
</dbReference>
<feature type="region of interest" description="Disordered" evidence="5">
    <location>
        <begin position="1"/>
        <end position="22"/>
    </location>
</feature>
<evidence type="ECO:0000256" key="1">
    <source>
        <dbReference type="ARBA" id="ARBA00022618"/>
    </source>
</evidence>
<dbReference type="SMART" id="SM01332">
    <property type="entry name" value="Cyclin_C"/>
    <property type="match status" value="1"/>
</dbReference>
<evidence type="ECO:0000256" key="2">
    <source>
        <dbReference type="ARBA" id="ARBA00023127"/>
    </source>
</evidence>
<dbReference type="EMBL" id="DF236987">
    <property type="protein sequence ID" value="GAQ79795.1"/>
    <property type="molecule type" value="Genomic_DNA"/>
</dbReference>
<evidence type="ECO:0000313" key="9">
    <source>
        <dbReference type="Proteomes" id="UP000054558"/>
    </source>
</evidence>
<evidence type="ECO:0000256" key="5">
    <source>
        <dbReference type="SAM" id="MobiDB-lite"/>
    </source>
</evidence>
<evidence type="ECO:0000313" key="8">
    <source>
        <dbReference type="EMBL" id="GAQ79795.1"/>
    </source>
</evidence>
<dbReference type="GO" id="GO:0051726">
    <property type="term" value="P:regulation of cell cycle"/>
    <property type="evidence" value="ECO:0007669"/>
    <property type="project" value="UniProtKB-ARBA"/>
</dbReference>